<dbReference type="SUPFAM" id="SSF57829">
    <property type="entry name" value="Zn-binding ribosomal proteins"/>
    <property type="match status" value="1"/>
</dbReference>
<dbReference type="EMBL" id="FRAP01000016">
    <property type="protein sequence ID" value="SHL02602.1"/>
    <property type="molecule type" value="Genomic_DNA"/>
</dbReference>
<reference evidence="6 7" key="1">
    <citation type="submission" date="2016-11" db="EMBL/GenBank/DDBJ databases">
        <authorList>
            <person name="Jaros S."/>
            <person name="Januszkiewicz K."/>
            <person name="Wedrychowicz H."/>
        </authorList>
    </citation>
    <scope>NUCLEOTIDE SEQUENCE [LARGE SCALE GENOMIC DNA]</scope>
    <source>
        <strain evidence="6 7">DSM 43832</strain>
    </source>
</reference>
<dbReference type="InterPro" id="IPR001705">
    <property type="entry name" value="Ribosomal_bL33"/>
</dbReference>
<evidence type="ECO:0000256" key="3">
    <source>
        <dbReference type="ARBA" id="ARBA00023274"/>
    </source>
</evidence>
<keyword evidence="7" id="KW-1185">Reference proteome</keyword>
<dbReference type="PANTHER" id="PTHR43168:SF2">
    <property type="entry name" value="LARGE RIBOSOMAL SUBUNIT PROTEIN BL33C"/>
    <property type="match status" value="1"/>
</dbReference>
<keyword evidence="3 5" id="KW-0687">Ribonucleoprotein</keyword>
<evidence type="ECO:0000256" key="1">
    <source>
        <dbReference type="ARBA" id="ARBA00007596"/>
    </source>
</evidence>
<dbReference type="GO" id="GO:0006412">
    <property type="term" value="P:translation"/>
    <property type="evidence" value="ECO:0007669"/>
    <property type="project" value="UniProtKB-UniRule"/>
</dbReference>
<gene>
    <name evidence="5" type="primary">rpmG</name>
    <name evidence="6" type="ORF">SAMN05443637_116118</name>
</gene>
<dbReference type="PROSITE" id="PS00582">
    <property type="entry name" value="RIBOSOMAL_L33"/>
    <property type="match status" value="1"/>
</dbReference>
<dbReference type="AlphaFoldDB" id="A0A1M6X9B9"/>
<dbReference type="InterPro" id="IPR038584">
    <property type="entry name" value="Ribosomal_bL33_sf"/>
</dbReference>
<dbReference type="GO" id="GO:0005840">
    <property type="term" value="C:ribosome"/>
    <property type="evidence" value="ECO:0007669"/>
    <property type="project" value="UniProtKB-KW"/>
</dbReference>
<dbReference type="RefSeq" id="WP_073458750.1">
    <property type="nucleotide sequence ID" value="NZ_CALGVN010000027.1"/>
</dbReference>
<dbReference type="NCBIfam" id="NF001860">
    <property type="entry name" value="PRK00595.1"/>
    <property type="match status" value="1"/>
</dbReference>
<dbReference type="InterPro" id="IPR011332">
    <property type="entry name" value="Ribosomal_zn-bd"/>
</dbReference>
<dbReference type="GO" id="GO:0005737">
    <property type="term" value="C:cytoplasm"/>
    <property type="evidence" value="ECO:0007669"/>
    <property type="project" value="UniProtKB-ARBA"/>
</dbReference>
<dbReference type="STRING" id="1848.SAMN05443637_116118"/>
<name>A0A1M6X9B9_PSETH</name>
<dbReference type="HAMAP" id="MF_00294">
    <property type="entry name" value="Ribosomal_bL33"/>
    <property type="match status" value="1"/>
</dbReference>
<accession>A0A1M6X9B9</accession>
<dbReference type="Pfam" id="PF00471">
    <property type="entry name" value="Ribosomal_L33"/>
    <property type="match status" value="1"/>
</dbReference>
<proteinExistence type="inferred from homology"/>
<dbReference type="NCBIfam" id="TIGR01023">
    <property type="entry name" value="rpmG_bact"/>
    <property type="match status" value="1"/>
</dbReference>
<dbReference type="InterPro" id="IPR018264">
    <property type="entry name" value="Ribosomal_bL33_CS"/>
</dbReference>
<evidence type="ECO:0000256" key="4">
    <source>
        <dbReference type="ARBA" id="ARBA00035176"/>
    </source>
</evidence>
<dbReference type="Gene3D" id="2.20.28.120">
    <property type="entry name" value="Ribosomal protein L33"/>
    <property type="match status" value="1"/>
</dbReference>
<protein>
    <recommendedName>
        <fullName evidence="4 5">Large ribosomal subunit protein bL33</fullName>
    </recommendedName>
</protein>
<dbReference type="GO" id="GO:0003735">
    <property type="term" value="F:structural constituent of ribosome"/>
    <property type="evidence" value="ECO:0007669"/>
    <property type="project" value="InterPro"/>
</dbReference>
<dbReference type="GO" id="GO:1990904">
    <property type="term" value="C:ribonucleoprotein complex"/>
    <property type="evidence" value="ECO:0007669"/>
    <property type="project" value="UniProtKB-KW"/>
</dbReference>
<evidence type="ECO:0000256" key="2">
    <source>
        <dbReference type="ARBA" id="ARBA00022980"/>
    </source>
</evidence>
<organism evidence="6 7">
    <name type="scientific">Pseudonocardia thermophila</name>
    <dbReference type="NCBI Taxonomy" id="1848"/>
    <lineage>
        <taxon>Bacteria</taxon>
        <taxon>Bacillati</taxon>
        <taxon>Actinomycetota</taxon>
        <taxon>Actinomycetes</taxon>
        <taxon>Pseudonocardiales</taxon>
        <taxon>Pseudonocardiaceae</taxon>
        <taxon>Pseudonocardia</taxon>
    </lineage>
</organism>
<dbReference type="NCBIfam" id="NF001764">
    <property type="entry name" value="PRK00504.1"/>
    <property type="match status" value="1"/>
</dbReference>
<dbReference type="OrthoDB" id="21586at2"/>
<dbReference type="Proteomes" id="UP000184363">
    <property type="component" value="Unassembled WGS sequence"/>
</dbReference>
<comment type="similarity">
    <text evidence="1 5">Belongs to the bacterial ribosomal protein bL33 family.</text>
</comment>
<sequence>MAKATDVRPKITLACEQCKHRNYITRKNRRNDPDRLVLKKFCPNCGTHREHRETR</sequence>
<evidence type="ECO:0000313" key="6">
    <source>
        <dbReference type="EMBL" id="SHL02602.1"/>
    </source>
</evidence>
<evidence type="ECO:0000256" key="5">
    <source>
        <dbReference type="HAMAP-Rule" id="MF_00294"/>
    </source>
</evidence>
<dbReference type="PANTHER" id="PTHR43168">
    <property type="entry name" value="50S RIBOSOMAL PROTEIN L33, CHLOROPLASTIC"/>
    <property type="match status" value="1"/>
</dbReference>
<evidence type="ECO:0000313" key="7">
    <source>
        <dbReference type="Proteomes" id="UP000184363"/>
    </source>
</evidence>
<keyword evidence="2 5" id="KW-0689">Ribosomal protein</keyword>